<evidence type="ECO:0000313" key="2">
    <source>
        <dbReference type="Proteomes" id="UP000297239"/>
    </source>
</evidence>
<evidence type="ECO:0008006" key="3">
    <source>
        <dbReference type="Google" id="ProtNLM"/>
    </source>
</evidence>
<gene>
    <name evidence="1" type="ORF">EHQ18_00140</name>
</gene>
<keyword evidence="2" id="KW-1185">Reference proteome</keyword>
<dbReference type="AlphaFoldDB" id="A0A6N4QR86"/>
<protein>
    <recommendedName>
        <fullName evidence="3">Addiction module protein</fullName>
    </recommendedName>
</protein>
<proteinExistence type="predicted"/>
<dbReference type="OrthoDB" id="332125at2"/>
<name>A0A6N4QR86_9LEPT</name>
<accession>A0A6N4QR86</accession>
<dbReference type="RefSeq" id="WP_135637612.1">
    <property type="nucleotide sequence ID" value="NZ_RQFE01000037.1"/>
</dbReference>
<organism evidence="1 2">
    <name type="scientific">Leptospira kanakyensis</name>
    <dbReference type="NCBI Taxonomy" id="2484968"/>
    <lineage>
        <taxon>Bacteria</taxon>
        <taxon>Pseudomonadati</taxon>
        <taxon>Spirochaetota</taxon>
        <taxon>Spirochaetia</taxon>
        <taxon>Leptospirales</taxon>
        <taxon>Leptospiraceae</taxon>
        <taxon>Leptospira</taxon>
    </lineage>
</organism>
<sequence>MGINTKMTIADIQKMDLLDQIETLGTIWDSIVETNQAIPLSSEEKELLDKRFETESSTQGINWKTFRKNFQINSK</sequence>
<dbReference type="EMBL" id="RQFF01000006">
    <property type="protein sequence ID" value="TGK76734.1"/>
    <property type="molecule type" value="Genomic_DNA"/>
</dbReference>
<dbReference type="Proteomes" id="UP000297239">
    <property type="component" value="Unassembled WGS sequence"/>
</dbReference>
<evidence type="ECO:0000313" key="1">
    <source>
        <dbReference type="EMBL" id="TGK76734.1"/>
    </source>
</evidence>
<reference evidence="1" key="1">
    <citation type="journal article" date="2019" name="PLoS Negl. Trop. Dis.">
        <title>Revisiting the worldwide diversity of Leptospira species in the environment.</title>
        <authorList>
            <person name="Vincent A.T."/>
            <person name="Schiettekatte O."/>
            <person name="Bourhy P."/>
            <person name="Veyrier F.J."/>
            <person name="Picardeau M."/>
        </authorList>
    </citation>
    <scope>NUCLEOTIDE SEQUENCE [LARGE SCALE GENOMIC DNA]</scope>
    <source>
        <strain evidence="1">201800293</strain>
    </source>
</reference>
<comment type="caution">
    <text evidence="1">The sequence shown here is derived from an EMBL/GenBank/DDBJ whole genome shotgun (WGS) entry which is preliminary data.</text>
</comment>